<protein>
    <submittedName>
        <fullName evidence="1">Uncharacterized protein</fullName>
    </submittedName>
</protein>
<dbReference type="Proteomes" id="UP000660265">
    <property type="component" value="Unassembled WGS sequence"/>
</dbReference>
<evidence type="ECO:0000313" key="2">
    <source>
        <dbReference type="Proteomes" id="UP000660265"/>
    </source>
</evidence>
<gene>
    <name evidence="1" type="ORF">GCM10011583_70310</name>
</gene>
<comment type="caution">
    <text evidence="1">The sequence shown here is derived from an EMBL/GenBank/DDBJ whole genome shotgun (WGS) entry which is preliminary data.</text>
</comment>
<accession>A0ABQ2EYW8</accession>
<evidence type="ECO:0000313" key="1">
    <source>
        <dbReference type="EMBL" id="GGK28263.1"/>
    </source>
</evidence>
<sequence length="391" mass="42482">MADTVGALVSLRGGVTSVRGAAADHLRLSPPSQPGRLAAGGASVPGHAVLQRPTGQAPCLGTHPGRTPNTYDRLVTFETEADLLLLWLREKTAGMDNRISVDPHRSCDWSEVAKGEVFRLVAWLAERGLVNHDGQHHGQRNAGCNSFTTRCTLTPKGVHEAERLLQLRGNKLHRFDTAANGLIVAAMDDVPGYHVVVQDFAASDRAVFLGQRIDAETIAKAAAFLVDSKLATVYSRSVAIRPREAFDPSYALALTPLGIHCGDQHVNVRKFVTTQRDARPVTHNIYGGNNQIGDHNTQTNNIGFPPDDLAQFAQQVLAAAVTMDVPEPIRERITEDAEALQREAEREEPQPSRMRRTLEGMRESLLQAGQDQAAQKLIEMTGSFLMTASGS</sequence>
<proteinExistence type="predicted"/>
<organism evidence="1 2">
    <name type="scientific">Streptomyces camponoticapitis</name>
    <dbReference type="NCBI Taxonomy" id="1616125"/>
    <lineage>
        <taxon>Bacteria</taxon>
        <taxon>Bacillati</taxon>
        <taxon>Actinomycetota</taxon>
        <taxon>Actinomycetes</taxon>
        <taxon>Kitasatosporales</taxon>
        <taxon>Streptomycetaceae</taxon>
        <taxon>Streptomyces</taxon>
    </lineage>
</organism>
<reference evidence="2" key="1">
    <citation type="journal article" date="2019" name="Int. J. Syst. Evol. Microbiol.">
        <title>The Global Catalogue of Microorganisms (GCM) 10K type strain sequencing project: providing services to taxonomists for standard genome sequencing and annotation.</title>
        <authorList>
            <consortium name="The Broad Institute Genomics Platform"/>
            <consortium name="The Broad Institute Genome Sequencing Center for Infectious Disease"/>
            <person name="Wu L."/>
            <person name="Ma J."/>
        </authorList>
    </citation>
    <scope>NUCLEOTIDE SEQUENCE [LARGE SCALE GENOMIC DNA]</scope>
    <source>
        <strain evidence="2">CGMCC 4.7275</strain>
    </source>
</reference>
<keyword evidence="2" id="KW-1185">Reference proteome</keyword>
<dbReference type="EMBL" id="BMMV01000036">
    <property type="protein sequence ID" value="GGK28263.1"/>
    <property type="molecule type" value="Genomic_DNA"/>
</dbReference>
<name>A0ABQ2EYW8_9ACTN</name>